<keyword evidence="2" id="KW-0689">Ribosomal protein</keyword>
<evidence type="ECO:0000256" key="1">
    <source>
        <dbReference type="ARBA" id="ARBA00006700"/>
    </source>
</evidence>
<accession>A0A7S1X0R0</accession>
<dbReference type="PANTHER" id="PTHR12059">
    <property type="entry name" value="RIBOSOMAL PROTEIN L23-RELATED"/>
    <property type="match status" value="1"/>
</dbReference>
<dbReference type="Pfam" id="PF00276">
    <property type="entry name" value="Ribosomal_L23"/>
    <property type="match status" value="1"/>
</dbReference>
<evidence type="ECO:0000313" key="6">
    <source>
        <dbReference type="EMBL" id="CAD9201375.1"/>
    </source>
</evidence>
<dbReference type="InterPro" id="IPR012678">
    <property type="entry name" value="Ribosomal_uL23/eL15/eS24_sf"/>
</dbReference>
<dbReference type="AlphaFoldDB" id="A0A7S1X0R0"/>
<gene>
    <name evidence="6" type="ORF">TCHU04912_LOCUS3608</name>
</gene>
<protein>
    <recommendedName>
        <fullName evidence="4">Large ribosomal subunit protein uL23c</fullName>
    </recommendedName>
    <alternativeName>
        <fullName evidence="5">Large ribosomal subunit protein uL23m</fullName>
    </alternativeName>
</protein>
<dbReference type="PANTHER" id="PTHR12059:SF5">
    <property type="entry name" value="LARGE RIBOSOMAL SUBUNIT PROTEIN UL23M"/>
    <property type="match status" value="1"/>
</dbReference>
<dbReference type="InterPro" id="IPR013025">
    <property type="entry name" value="Ribosomal_uL23-like"/>
</dbReference>
<reference evidence="6" key="1">
    <citation type="submission" date="2021-01" db="EMBL/GenBank/DDBJ databases">
        <authorList>
            <person name="Corre E."/>
            <person name="Pelletier E."/>
            <person name="Niang G."/>
            <person name="Scheremetjew M."/>
            <person name="Finn R."/>
            <person name="Kale V."/>
            <person name="Holt S."/>
            <person name="Cochrane G."/>
            <person name="Meng A."/>
            <person name="Brown T."/>
            <person name="Cohen L."/>
        </authorList>
    </citation>
    <scope>NUCLEOTIDE SEQUENCE</scope>
    <source>
        <strain evidence="6">PLY429</strain>
    </source>
</reference>
<dbReference type="GO" id="GO:0003735">
    <property type="term" value="F:structural constituent of ribosome"/>
    <property type="evidence" value="ECO:0007669"/>
    <property type="project" value="InterPro"/>
</dbReference>
<organism evidence="6">
    <name type="scientific">Tetraselmis chuii</name>
    <dbReference type="NCBI Taxonomy" id="63592"/>
    <lineage>
        <taxon>Eukaryota</taxon>
        <taxon>Viridiplantae</taxon>
        <taxon>Chlorophyta</taxon>
        <taxon>core chlorophytes</taxon>
        <taxon>Chlorodendrophyceae</taxon>
        <taxon>Chlorodendrales</taxon>
        <taxon>Chlorodendraceae</taxon>
        <taxon>Tetraselmis</taxon>
    </lineage>
</organism>
<dbReference type="Gene3D" id="3.30.70.330">
    <property type="match status" value="1"/>
</dbReference>
<evidence type="ECO:0000256" key="2">
    <source>
        <dbReference type="ARBA" id="ARBA00022980"/>
    </source>
</evidence>
<dbReference type="EMBL" id="HBGG01007270">
    <property type="protein sequence ID" value="CAD9201375.1"/>
    <property type="molecule type" value="Transcribed_RNA"/>
</dbReference>
<dbReference type="SUPFAM" id="SSF54189">
    <property type="entry name" value="Ribosomal proteins S24e, L23 and L15e"/>
    <property type="match status" value="1"/>
</dbReference>
<keyword evidence="3" id="KW-0687">Ribonucleoprotein</keyword>
<evidence type="ECO:0000256" key="5">
    <source>
        <dbReference type="ARBA" id="ARBA00039977"/>
    </source>
</evidence>
<evidence type="ECO:0000256" key="3">
    <source>
        <dbReference type="ARBA" id="ARBA00023274"/>
    </source>
</evidence>
<name>A0A7S1X0R0_9CHLO</name>
<evidence type="ECO:0000256" key="4">
    <source>
        <dbReference type="ARBA" id="ARBA00035287"/>
    </source>
</evidence>
<proteinExistence type="inferred from homology"/>
<dbReference type="GO" id="GO:0032543">
    <property type="term" value="P:mitochondrial translation"/>
    <property type="evidence" value="ECO:0007669"/>
    <property type="project" value="TreeGrafter"/>
</dbReference>
<dbReference type="InterPro" id="IPR012677">
    <property type="entry name" value="Nucleotide-bd_a/b_plait_sf"/>
</dbReference>
<comment type="similarity">
    <text evidence="1">Belongs to the universal ribosomal protein uL23 family.</text>
</comment>
<dbReference type="GO" id="GO:0005762">
    <property type="term" value="C:mitochondrial large ribosomal subunit"/>
    <property type="evidence" value="ECO:0007669"/>
    <property type="project" value="TreeGrafter"/>
</dbReference>
<sequence length="112" mass="12803">MASRVGEAVKMVTTRAKRLPTVFPNFDLRLLPLSKEATESFEKTGWVRAAAFRTKPHMTKQEIRGILEGVYGLDVKKVNTINYEGKKKPSRSGYFRRPDWKKAHVIFNPPSP</sequence>